<dbReference type="Pfam" id="PF05096">
    <property type="entry name" value="Glu_cyclase_2"/>
    <property type="match status" value="1"/>
</dbReference>
<accession>A0A0P9CPB4</accession>
<dbReference type="PATRIC" id="fig|186479.3.peg.6722"/>
<gene>
    <name evidence="1" type="ORF">SE17_41445</name>
</gene>
<evidence type="ECO:0000313" key="2">
    <source>
        <dbReference type="Proteomes" id="UP000050509"/>
    </source>
</evidence>
<keyword evidence="1" id="KW-0808">Transferase</keyword>
<feature type="non-terminal residue" evidence="1">
    <location>
        <position position="1"/>
    </location>
</feature>
<dbReference type="AlphaFoldDB" id="A0A0P9CPB4"/>
<dbReference type="GO" id="GO:0016603">
    <property type="term" value="F:glutaminyl-peptide cyclotransferase activity"/>
    <property type="evidence" value="ECO:0007669"/>
    <property type="project" value="InterPro"/>
</dbReference>
<protein>
    <submittedName>
        <fullName evidence="1">Glutamine cyclotransferase</fullName>
    </submittedName>
</protein>
<name>A0A0P9CPB4_9CHLR</name>
<comment type="caution">
    <text evidence="1">The sequence shown here is derived from an EMBL/GenBank/DDBJ whole genome shotgun (WGS) entry which is preliminary data.</text>
</comment>
<dbReference type="EMBL" id="LJCR01003216">
    <property type="protein sequence ID" value="KPV47809.1"/>
    <property type="molecule type" value="Genomic_DNA"/>
</dbReference>
<dbReference type="Gene3D" id="2.130.10.10">
    <property type="entry name" value="YVTN repeat-like/Quinoprotein amine dehydrogenase"/>
    <property type="match status" value="1"/>
</dbReference>
<organism evidence="1 2">
    <name type="scientific">Kouleothrix aurantiaca</name>
    <dbReference type="NCBI Taxonomy" id="186479"/>
    <lineage>
        <taxon>Bacteria</taxon>
        <taxon>Bacillati</taxon>
        <taxon>Chloroflexota</taxon>
        <taxon>Chloroflexia</taxon>
        <taxon>Chloroflexales</taxon>
        <taxon>Roseiflexineae</taxon>
        <taxon>Roseiflexaceae</taxon>
        <taxon>Kouleothrix</taxon>
    </lineage>
</organism>
<dbReference type="InterPro" id="IPR015943">
    <property type="entry name" value="WD40/YVTN_repeat-like_dom_sf"/>
</dbReference>
<sequence length="219" mass="23773">HDPSAFTEGLQYVDGQLYEGTGLNGHSELRRVDLASGAVQQRCALPEQAFGEGITVLGGMIYQLTWQNGTGMLYDKGSFQLLRTFSYAGEGWGMTTDGQQLIMSDGTPTLRWRDPATLQETAHVDVYDDNGAVAKLNELEYVDGAILANVWQTDRIARIDPASGAVTAWIDLSGLLSAADRAQPVDVLNGIAYDAAGKRLFVTGKYWPKVFEIALVPAQ</sequence>
<dbReference type="InterPro" id="IPR007788">
    <property type="entry name" value="QCT"/>
</dbReference>
<proteinExistence type="predicted"/>
<evidence type="ECO:0000313" key="1">
    <source>
        <dbReference type="EMBL" id="KPV47809.1"/>
    </source>
</evidence>
<reference evidence="1 2" key="1">
    <citation type="submission" date="2015-09" db="EMBL/GenBank/DDBJ databases">
        <title>Draft genome sequence of Kouleothrix aurantiaca JCM 19913.</title>
        <authorList>
            <person name="Hemp J."/>
        </authorList>
    </citation>
    <scope>NUCLEOTIDE SEQUENCE [LARGE SCALE GENOMIC DNA]</scope>
    <source>
        <strain evidence="1 2">COM-B</strain>
    </source>
</reference>
<dbReference type="PANTHER" id="PTHR31270:SF1">
    <property type="entry name" value="GLUTAMINYL-PEPTIDE CYCLOTRANSFERASE"/>
    <property type="match status" value="1"/>
</dbReference>
<dbReference type="SUPFAM" id="SSF63825">
    <property type="entry name" value="YWTD domain"/>
    <property type="match status" value="1"/>
</dbReference>
<dbReference type="Proteomes" id="UP000050509">
    <property type="component" value="Unassembled WGS sequence"/>
</dbReference>
<keyword evidence="2" id="KW-1185">Reference proteome</keyword>
<dbReference type="PANTHER" id="PTHR31270">
    <property type="entry name" value="GLUTAMINYL-PEPTIDE CYCLOTRANSFERASE"/>
    <property type="match status" value="1"/>
</dbReference>